<dbReference type="STRING" id="303698.A0A1V6TZF8"/>
<dbReference type="OrthoDB" id="10252171at2759"/>
<proteinExistence type="predicted"/>
<accession>A0A1V6TZF8</accession>
<comment type="caution">
    <text evidence="1">The sequence shown here is derived from an EMBL/GenBank/DDBJ whole genome shotgun (WGS) entry which is preliminary data.</text>
</comment>
<evidence type="ECO:0008006" key="3">
    <source>
        <dbReference type="Google" id="ProtNLM"/>
    </source>
</evidence>
<keyword evidence="2" id="KW-1185">Reference proteome</keyword>
<organism evidence="1 2">
    <name type="scientific">Penicillium steckii</name>
    <dbReference type="NCBI Taxonomy" id="303698"/>
    <lineage>
        <taxon>Eukaryota</taxon>
        <taxon>Fungi</taxon>
        <taxon>Dikarya</taxon>
        <taxon>Ascomycota</taxon>
        <taxon>Pezizomycotina</taxon>
        <taxon>Eurotiomycetes</taxon>
        <taxon>Eurotiomycetidae</taxon>
        <taxon>Eurotiales</taxon>
        <taxon>Aspergillaceae</taxon>
        <taxon>Penicillium</taxon>
    </lineage>
</organism>
<name>A0A1V6TZF8_9EURO</name>
<dbReference type="EMBL" id="MLKD01000001">
    <property type="protein sequence ID" value="OQE31727.1"/>
    <property type="molecule type" value="Genomic_DNA"/>
</dbReference>
<gene>
    <name evidence="1" type="ORF">PENSTE_c001G10186</name>
</gene>
<dbReference type="InterPro" id="IPR011009">
    <property type="entry name" value="Kinase-like_dom_sf"/>
</dbReference>
<dbReference type="Gene3D" id="3.30.200.20">
    <property type="entry name" value="Phosphorylase Kinase, domain 1"/>
    <property type="match status" value="1"/>
</dbReference>
<dbReference type="SUPFAM" id="SSF56112">
    <property type="entry name" value="Protein kinase-like (PK-like)"/>
    <property type="match status" value="1"/>
</dbReference>
<evidence type="ECO:0000313" key="2">
    <source>
        <dbReference type="Proteomes" id="UP000191285"/>
    </source>
</evidence>
<dbReference type="Proteomes" id="UP000191285">
    <property type="component" value="Unassembled WGS sequence"/>
</dbReference>
<evidence type="ECO:0000313" key="1">
    <source>
        <dbReference type="EMBL" id="OQE31727.1"/>
    </source>
</evidence>
<sequence>MPEVPDIVRDSQLETRFIGESATEVVHTFQDSDPASGRRLVTRTEHCKREIKIGRGAFGSVWLERCIKGSRTGVAPQIHAVQAVKQIELNTQLGSIDYYRELEAIAKFSHTRNLEKEAKFMFQRSQLFHIVGCCLLNLERYRDAEIILQQAFAIQEKLLSGHDVTRESVFMMEECLDRQGRDVTEADYIIEQARLIERAKTQQTFEGFQNHLLFEQQMQPGSQTGL</sequence>
<protein>
    <recommendedName>
        <fullName evidence="3">Protein kinase domain-containing protein</fullName>
    </recommendedName>
</protein>
<dbReference type="AlphaFoldDB" id="A0A1V6TZF8"/>
<reference evidence="2" key="1">
    <citation type="journal article" date="2017" name="Nat. Microbiol.">
        <title>Global analysis of biosynthetic gene clusters reveals vast potential of secondary metabolite production in Penicillium species.</title>
        <authorList>
            <person name="Nielsen J.C."/>
            <person name="Grijseels S."/>
            <person name="Prigent S."/>
            <person name="Ji B."/>
            <person name="Dainat J."/>
            <person name="Nielsen K.F."/>
            <person name="Frisvad J.C."/>
            <person name="Workman M."/>
            <person name="Nielsen J."/>
        </authorList>
    </citation>
    <scope>NUCLEOTIDE SEQUENCE [LARGE SCALE GENOMIC DNA]</scope>
    <source>
        <strain evidence="2">IBT 24891</strain>
    </source>
</reference>